<evidence type="ECO:0000313" key="2">
    <source>
        <dbReference type="Proteomes" id="UP000198211"/>
    </source>
</evidence>
<keyword evidence="2" id="KW-1185">Reference proteome</keyword>
<dbReference type="AlphaFoldDB" id="A0A225UTR1"/>
<name>A0A225UTR1_9STRA</name>
<sequence length="122" mass="13593">MESTTAIPVSSAAIMPPCITDVSQPALVKWMRERQEYEDAVDARCATTGEDKSKALRSVKNSFNRQLLTTLCKLEWGTTIEEVMEERIISELDTIIGSIMNDAIIDIDSVFDAELRTYTSAT</sequence>
<organism evidence="1 2">
    <name type="scientific">Phytophthora megakarya</name>
    <dbReference type="NCBI Taxonomy" id="4795"/>
    <lineage>
        <taxon>Eukaryota</taxon>
        <taxon>Sar</taxon>
        <taxon>Stramenopiles</taxon>
        <taxon>Oomycota</taxon>
        <taxon>Peronosporomycetes</taxon>
        <taxon>Peronosporales</taxon>
        <taxon>Peronosporaceae</taxon>
        <taxon>Phytophthora</taxon>
    </lineage>
</organism>
<evidence type="ECO:0000313" key="1">
    <source>
        <dbReference type="EMBL" id="OWY96301.1"/>
    </source>
</evidence>
<gene>
    <name evidence="1" type="ORF">PHMEG_00033462</name>
</gene>
<protein>
    <submittedName>
        <fullName evidence="1">Uncharacterized protein</fullName>
    </submittedName>
</protein>
<dbReference type="EMBL" id="NBNE01011820">
    <property type="protein sequence ID" value="OWY96301.1"/>
    <property type="molecule type" value="Genomic_DNA"/>
</dbReference>
<proteinExistence type="predicted"/>
<dbReference type="OrthoDB" id="121299at2759"/>
<reference evidence="2" key="1">
    <citation type="submission" date="2017-03" db="EMBL/GenBank/DDBJ databases">
        <title>Phytopthora megakarya and P. palmivora, two closely related causual agents of cacao black pod achieved similar genome size and gene model numbers by different mechanisms.</title>
        <authorList>
            <person name="Ali S."/>
            <person name="Shao J."/>
            <person name="Larry D.J."/>
            <person name="Kronmiller B."/>
            <person name="Shen D."/>
            <person name="Strem M.D."/>
            <person name="Melnick R.L."/>
            <person name="Guiltinan M.J."/>
            <person name="Tyler B.M."/>
            <person name="Meinhardt L.W."/>
            <person name="Bailey B.A."/>
        </authorList>
    </citation>
    <scope>NUCLEOTIDE SEQUENCE [LARGE SCALE GENOMIC DNA]</scope>
    <source>
        <strain evidence="2">zdho120</strain>
    </source>
</reference>
<dbReference type="Proteomes" id="UP000198211">
    <property type="component" value="Unassembled WGS sequence"/>
</dbReference>
<comment type="caution">
    <text evidence="1">The sequence shown here is derived from an EMBL/GenBank/DDBJ whole genome shotgun (WGS) entry which is preliminary data.</text>
</comment>
<accession>A0A225UTR1</accession>